<feature type="domain" description="Transposase IS4-like" evidence="2">
    <location>
        <begin position="47"/>
        <end position="111"/>
    </location>
</feature>
<dbReference type="Proteomes" id="UP001500751">
    <property type="component" value="Unassembled WGS sequence"/>
</dbReference>
<gene>
    <name evidence="3" type="ORF">GCM10009839_10190</name>
</gene>
<accession>A0ABN2TPF4</accession>
<dbReference type="RefSeq" id="WP_344664306.1">
    <property type="nucleotide sequence ID" value="NZ_BAAAQN010000004.1"/>
</dbReference>
<evidence type="ECO:0000313" key="3">
    <source>
        <dbReference type="EMBL" id="GAA2016535.1"/>
    </source>
</evidence>
<feature type="compositionally biased region" description="Low complexity" evidence="1">
    <location>
        <begin position="81"/>
        <end position="95"/>
    </location>
</feature>
<feature type="region of interest" description="Disordered" evidence="1">
    <location>
        <begin position="1"/>
        <end position="48"/>
    </location>
</feature>
<sequence length="111" mass="11397">MAGGASQATAGADVQDASPGEDRAATRRRRKARAAAAGLGRSRGGLSSKVDAAGMPLAFVLTPGQAADCRRLIPVLDKIRVPGPVGRPRTRPGAVAADKAYSSKANRSYLR</sequence>
<reference evidence="3 4" key="1">
    <citation type="journal article" date="2019" name="Int. J. Syst. Evol. Microbiol.">
        <title>The Global Catalogue of Microorganisms (GCM) 10K type strain sequencing project: providing services to taxonomists for standard genome sequencing and annotation.</title>
        <authorList>
            <consortium name="The Broad Institute Genomics Platform"/>
            <consortium name="The Broad Institute Genome Sequencing Center for Infectious Disease"/>
            <person name="Wu L."/>
            <person name="Ma J."/>
        </authorList>
    </citation>
    <scope>NUCLEOTIDE SEQUENCE [LARGE SCALE GENOMIC DNA]</scope>
    <source>
        <strain evidence="3 4">JCM 16014</strain>
    </source>
</reference>
<organism evidence="3 4">
    <name type="scientific">Catenulispora yoronensis</name>
    <dbReference type="NCBI Taxonomy" id="450799"/>
    <lineage>
        <taxon>Bacteria</taxon>
        <taxon>Bacillati</taxon>
        <taxon>Actinomycetota</taxon>
        <taxon>Actinomycetes</taxon>
        <taxon>Catenulisporales</taxon>
        <taxon>Catenulisporaceae</taxon>
        <taxon>Catenulispora</taxon>
    </lineage>
</organism>
<evidence type="ECO:0000313" key="4">
    <source>
        <dbReference type="Proteomes" id="UP001500751"/>
    </source>
</evidence>
<dbReference type="EMBL" id="BAAAQN010000004">
    <property type="protein sequence ID" value="GAA2016535.1"/>
    <property type="molecule type" value="Genomic_DNA"/>
</dbReference>
<dbReference type="InterPro" id="IPR002559">
    <property type="entry name" value="Transposase_11"/>
</dbReference>
<name>A0ABN2TPF4_9ACTN</name>
<comment type="caution">
    <text evidence="3">The sequence shown here is derived from an EMBL/GenBank/DDBJ whole genome shotgun (WGS) entry which is preliminary data.</text>
</comment>
<evidence type="ECO:0000256" key="1">
    <source>
        <dbReference type="SAM" id="MobiDB-lite"/>
    </source>
</evidence>
<evidence type="ECO:0000259" key="2">
    <source>
        <dbReference type="Pfam" id="PF01609"/>
    </source>
</evidence>
<dbReference type="Pfam" id="PF01609">
    <property type="entry name" value="DDE_Tnp_1"/>
    <property type="match status" value="1"/>
</dbReference>
<protein>
    <recommendedName>
        <fullName evidence="2">Transposase IS4-like domain-containing protein</fullName>
    </recommendedName>
</protein>
<keyword evidence="4" id="KW-1185">Reference proteome</keyword>
<proteinExistence type="predicted"/>
<feature type="region of interest" description="Disordered" evidence="1">
    <location>
        <begin position="80"/>
        <end position="111"/>
    </location>
</feature>